<proteinExistence type="predicted"/>
<dbReference type="RefSeq" id="WP_033099758.1">
    <property type="nucleotide sequence ID" value="NZ_JACEIP010000026.1"/>
</dbReference>
<keyword evidence="1 3" id="KW-0820">tRNA-binding</keyword>
<dbReference type="PANTHER" id="PTHR11586">
    <property type="entry name" value="TRNA-AMINOACYLATION COFACTOR ARC1 FAMILY MEMBER"/>
    <property type="match status" value="1"/>
</dbReference>
<evidence type="ECO:0000256" key="3">
    <source>
        <dbReference type="PROSITE-ProRule" id="PRU00209"/>
    </source>
</evidence>
<dbReference type="InterPro" id="IPR012340">
    <property type="entry name" value="NA-bd_OB-fold"/>
</dbReference>
<gene>
    <name evidence="5" type="ORF">H1164_14155</name>
</gene>
<accession>A0A7W1XC95</accession>
<dbReference type="GO" id="GO:0000049">
    <property type="term" value="F:tRNA binding"/>
    <property type="evidence" value="ECO:0007669"/>
    <property type="project" value="UniProtKB-UniRule"/>
</dbReference>
<dbReference type="PANTHER" id="PTHR11586:SF37">
    <property type="entry name" value="TRNA-BINDING DOMAIN-CONTAINING PROTEIN"/>
    <property type="match status" value="1"/>
</dbReference>
<sequence length="112" mass="12561">MKFCSYDDFLKVEMRIGEVVRAEPFPKARKPAYKLWIDFGEEIGTKKSSAQITHLYSIEELVGKRVVAVVNFPPKQVADFMSEVLVLGVDSTEGGVTLLRADHQAPLGTRVY</sequence>
<name>A0A7W1XC95_9BACL</name>
<evidence type="ECO:0000313" key="5">
    <source>
        <dbReference type="EMBL" id="MBA4544026.1"/>
    </source>
</evidence>
<reference evidence="5 6" key="1">
    <citation type="submission" date="2020-07" db="EMBL/GenBank/DDBJ databases">
        <authorList>
            <person name="Feng H."/>
        </authorList>
    </citation>
    <scope>NUCLEOTIDE SEQUENCE [LARGE SCALE GENOMIC DNA]</scope>
    <source>
        <strain evidence="6">s-11</strain>
    </source>
</reference>
<protein>
    <submittedName>
        <fullName evidence="5">tRNA-binding protein</fullName>
    </submittedName>
</protein>
<dbReference type="Proteomes" id="UP000530514">
    <property type="component" value="Unassembled WGS sequence"/>
</dbReference>
<dbReference type="AlphaFoldDB" id="A0A7W1XC95"/>
<dbReference type="Gene3D" id="2.40.50.140">
    <property type="entry name" value="Nucleic acid-binding proteins"/>
    <property type="match status" value="1"/>
</dbReference>
<keyword evidence="6" id="KW-1185">Reference proteome</keyword>
<dbReference type="NCBIfam" id="NF007495">
    <property type="entry name" value="PRK10089.1-4"/>
    <property type="match status" value="1"/>
</dbReference>
<dbReference type="InterPro" id="IPR051270">
    <property type="entry name" value="Tyrosine-tRNA_ligase_regulator"/>
</dbReference>
<dbReference type="CDD" id="cd02798">
    <property type="entry name" value="tRNA_bind_CsaA"/>
    <property type="match status" value="1"/>
</dbReference>
<dbReference type="FunFam" id="2.40.50.140:FF:000165">
    <property type="entry name" value="Chaperone CsaA"/>
    <property type="match status" value="1"/>
</dbReference>
<dbReference type="SUPFAM" id="SSF50249">
    <property type="entry name" value="Nucleic acid-binding proteins"/>
    <property type="match status" value="1"/>
</dbReference>
<feature type="domain" description="TRNA-binding" evidence="4">
    <location>
        <begin position="8"/>
        <end position="112"/>
    </location>
</feature>
<evidence type="ECO:0000256" key="1">
    <source>
        <dbReference type="ARBA" id="ARBA00022555"/>
    </source>
</evidence>
<dbReference type="InterPro" id="IPR002547">
    <property type="entry name" value="tRNA-bd_dom"/>
</dbReference>
<evidence type="ECO:0000313" key="6">
    <source>
        <dbReference type="Proteomes" id="UP000530514"/>
    </source>
</evidence>
<organism evidence="5 6">
    <name type="scientific">Thermoactinomyces daqus</name>
    <dbReference type="NCBI Taxonomy" id="1329516"/>
    <lineage>
        <taxon>Bacteria</taxon>
        <taxon>Bacillati</taxon>
        <taxon>Bacillota</taxon>
        <taxon>Bacilli</taxon>
        <taxon>Bacillales</taxon>
        <taxon>Thermoactinomycetaceae</taxon>
        <taxon>Thermoactinomyces</taxon>
    </lineage>
</organism>
<dbReference type="NCBIfam" id="TIGR02222">
    <property type="entry name" value="chap_CsaA"/>
    <property type="match status" value="1"/>
</dbReference>
<evidence type="ECO:0000256" key="2">
    <source>
        <dbReference type="ARBA" id="ARBA00022884"/>
    </source>
</evidence>
<dbReference type="InterPro" id="IPR008231">
    <property type="entry name" value="CsaA"/>
</dbReference>
<evidence type="ECO:0000259" key="4">
    <source>
        <dbReference type="PROSITE" id="PS50886"/>
    </source>
</evidence>
<dbReference type="OrthoDB" id="9794564at2"/>
<dbReference type="EMBL" id="JACEIP010000026">
    <property type="protein sequence ID" value="MBA4544026.1"/>
    <property type="molecule type" value="Genomic_DNA"/>
</dbReference>
<dbReference type="Pfam" id="PF01588">
    <property type="entry name" value="tRNA_bind"/>
    <property type="match status" value="1"/>
</dbReference>
<comment type="caution">
    <text evidence="5">The sequence shown here is derived from an EMBL/GenBank/DDBJ whole genome shotgun (WGS) entry which is preliminary data.</text>
</comment>
<dbReference type="PROSITE" id="PS50886">
    <property type="entry name" value="TRBD"/>
    <property type="match status" value="1"/>
</dbReference>
<keyword evidence="2 3" id="KW-0694">RNA-binding</keyword>
<dbReference type="NCBIfam" id="NF007494">
    <property type="entry name" value="PRK10089.1-3"/>
    <property type="match status" value="1"/>
</dbReference>